<dbReference type="PANTHER" id="PTHR43065">
    <property type="entry name" value="SENSOR HISTIDINE KINASE"/>
    <property type="match status" value="1"/>
</dbReference>
<dbReference type="Pfam" id="PF00512">
    <property type="entry name" value="HisKA"/>
    <property type="match status" value="1"/>
</dbReference>
<dbReference type="Gene3D" id="6.10.340.10">
    <property type="match status" value="1"/>
</dbReference>
<evidence type="ECO:0000256" key="7">
    <source>
        <dbReference type="ARBA" id="ARBA00022777"/>
    </source>
</evidence>
<evidence type="ECO:0000256" key="1">
    <source>
        <dbReference type="ARBA" id="ARBA00000085"/>
    </source>
</evidence>
<feature type="transmembrane region" description="Helical" evidence="11">
    <location>
        <begin position="82"/>
        <end position="104"/>
    </location>
</feature>
<dbReference type="SUPFAM" id="SSF47384">
    <property type="entry name" value="Homodimeric domain of signal transducing histidine kinase"/>
    <property type="match status" value="1"/>
</dbReference>
<comment type="catalytic activity">
    <reaction evidence="1">
        <text>ATP + protein L-histidine = ADP + protein N-phospho-L-histidine.</text>
        <dbReference type="EC" id="2.7.13.3"/>
    </reaction>
</comment>
<evidence type="ECO:0000256" key="3">
    <source>
        <dbReference type="ARBA" id="ARBA00012438"/>
    </source>
</evidence>
<dbReference type="PRINTS" id="PR00344">
    <property type="entry name" value="BCTRLSENSOR"/>
</dbReference>
<organism evidence="14 15">
    <name type="scientific">Thiorhodovibrio winogradskyi</name>
    <dbReference type="NCBI Taxonomy" id="77007"/>
    <lineage>
        <taxon>Bacteria</taxon>
        <taxon>Pseudomonadati</taxon>
        <taxon>Pseudomonadota</taxon>
        <taxon>Gammaproteobacteria</taxon>
        <taxon>Chromatiales</taxon>
        <taxon>Chromatiaceae</taxon>
        <taxon>Thiorhodovibrio</taxon>
    </lineage>
</organism>
<sequence>MARKRPRLIPTGTIGIGALLLVLLVALDLMSNAVQNSESLSRIFVPLLFLVLIGLMVLAVTVVVSIIRLIGGYRRQAAGSRLTARMLALFALISLLPVGVVYYYSLGFLLRGIDSWFDVEIDQAMENAITLNQASLDLNQRVMMRYATQLLAGIEDRSTTALTLSLGQLRRQAGAQELTVFDASGKVMGTANDDPIQLVPDQPERKLMQSVRAGEDYVGLETTQDNQLQIRVLVNDPRARPLILQAIFPTSARISELAAQLEDAYNRYTELSYLRKSLKFSFSLTLSLVLVFGLMAALLAAFRTARRLVAPIADIARGTRAVASGDYDQQLPLPTHDDELAFLVSSFNAMTQRVAQARDAAARSQQEVEEQRAYLQTVLGRLSSGVLAFDQELRLTTSNPAARRILRLGPPLEDSPSLDELESRHPWLGHWAETLRRQFTKTADWREQVTLFGGEGRQVLMCRGSRLPVSGTEASGYVLVFDDITELIRAQRDAAWAEVARRLAHEIKNPLTPIQLSAERLRHKLLKKLDEQDARIVDRSTTTIVAQVEAMKAMVNDFSSYARSPEIQHEPFEIDALIRDVLELYRGGAAPIEAQLQATGARIRGDSKRLRQVMHNLLKNAIEALETTAEPRIIVRSSIRHDLENPAVMIDVEDNGEGFHQDLLENAFEPYVTSKTKGTGLGLAIVKKIIEEHGGIIVAQNTPQGARIRAQIPVWREPGPREAPVSNASPSAATSAPSTQKAAAPAQSPTPASIAAPPPTSAETP</sequence>
<evidence type="ECO:0000313" key="15">
    <source>
        <dbReference type="Proteomes" id="UP001432180"/>
    </source>
</evidence>
<dbReference type="EMBL" id="CP121472">
    <property type="protein sequence ID" value="WPL16850.1"/>
    <property type="molecule type" value="Genomic_DNA"/>
</dbReference>
<evidence type="ECO:0000259" key="12">
    <source>
        <dbReference type="PROSITE" id="PS50109"/>
    </source>
</evidence>
<gene>
    <name evidence="14" type="primary">kinB_2</name>
    <name evidence="14" type="ORF">Thiowin_01826</name>
</gene>
<dbReference type="Proteomes" id="UP001432180">
    <property type="component" value="Chromosome"/>
</dbReference>
<keyword evidence="5 14" id="KW-0808">Transferase</keyword>
<feature type="transmembrane region" description="Helical" evidence="11">
    <location>
        <begin position="280"/>
        <end position="302"/>
    </location>
</feature>
<dbReference type="Gene3D" id="3.30.450.20">
    <property type="entry name" value="PAS domain"/>
    <property type="match status" value="1"/>
</dbReference>
<dbReference type="InterPro" id="IPR005467">
    <property type="entry name" value="His_kinase_dom"/>
</dbReference>
<dbReference type="CDD" id="cd00082">
    <property type="entry name" value="HisKA"/>
    <property type="match status" value="1"/>
</dbReference>
<keyword evidence="4" id="KW-0597">Phosphoprotein</keyword>
<keyword evidence="8" id="KW-0067">ATP-binding</keyword>
<evidence type="ECO:0000256" key="4">
    <source>
        <dbReference type="ARBA" id="ARBA00022553"/>
    </source>
</evidence>
<dbReference type="Gene3D" id="1.10.287.130">
    <property type="match status" value="1"/>
</dbReference>
<accession>A0ABZ0S795</accession>
<evidence type="ECO:0000256" key="10">
    <source>
        <dbReference type="SAM" id="MobiDB-lite"/>
    </source>
</evidence>
<dbReference type="SMART" id="SM00304">
    <property type="entry name" value="HAMP"/>
    <property type="match status" value="1"/>
</dbReference>
<dbReference type="PANTHER" id="PTHR43065:SF10">
    <property type="entry name" value="PEROXIDE STRESS-ACTIVATED HISTIDINE KINASE MAK3"/>
    <property type="match status" value="1"/>
</dbReference>
<dbReference type="SUPFAM" id="SSF55785">
    <property type="entry name" value="PYP-like sensor domain (PAS domain)"/>
    <property type="match status" value="1"/>
</dbReference>
<dbReference type="InterPro" id="IPR036890">
    <property type="entry name" value="HATPase_C_sf"/>
</dbReference>
<proteinExistence type="predicted"/>
<keyword evidence="7" id="KW-0418">Kinase</keyword>
<dbReference type="InterPro" id="IPR017232">
    <property type="entry name" value="NtrY"/>
</dbReference>
<feature type="domain" description="Histidine kinase" evidence="12">
    <location>
        <begin position="502"/>
        <end position="716"/>
    </location>
</feature>
<dbReference type="SMART" id="SM00387">
    <property type="entry name" value="HATPase_c"/>
    <property type="match status" value="1"/>
</dbReference>
<dbReference type="Pfam" id="PF00672">
    <property type="entry name" value="HAMP"/>
    <property type="match status" value="1"/>
</dbReference>
<dbReference type="Pfam" id="PF02518">
    <property type="entry name" value="HATPase_c"/>
    <property type="match status" value="1"/>
</dbReference>
<evidence type="ECO:0000259" key="13">
    <source>
        <dbReference type="PROSITE" id="PS50885"/>
    </source>
</evidence>
<evidence type="ECO:0000256" key="8">
    <source>
        <dbReference type="ARBA" id="ARBA00022840"/>
    </source>
</evidence>
<keyword evidence="11" id="KW-1133">Transmembrane helix</keyword>
<dbReference type="InterPro" id="IPR036097">
    <property type="entry name" value="HisK_dim/P_sf"/>
</dbReference>
<evidence type="ECO:0000313" key="14">
    <source>
        <dbReference type="EMBL" id="WPL16850.1"/>
    </source>
</evidence>
<feature type="compositionally biased region" description="Low complexity" evidence="10">
    <location>
        <begin position="723"/>
        <end position="755"/>
    </location>
</feature>
<dbReference type="InterPro" id="IPR035965">
    <property type="entry name" value="PAS-like_dom_sf"/>
</dbReference>
<keyword evidence="11" id="KW-0812">Transmembrane</keyword>
<keyword evidence="15" id="KW-1185">Reference proteome</keyword>
<keyword evidence="9" id="KW-0902">Two-component regulatory system</keyword>
<dbReference type="SMART" id="SM00388">
    <property type="entry name" value="HisKA"/>
    <property type="match status" value="1"/>
</dbReference>
<feature type="transmembrane region" description="Helical" evidence="11">
    <location>
        <begin position="43"/>
        <end position="70"/>
    </location>
</feature>
<comment type="subcellular location">
    <subcellularLocation>
        <location evidence="2">Membrane</location>
    </subcellularLocation>
</comment>
<dbReference type="InterPro" id="IPR003660">
    <property type="entry name" value="HAMP_dom"/>
</dbReference>
<evidence type="ECO:0000256" key="6">
    <source>
        <dbReference type="ARBA" id="ARBA00022741"/>
    </source>
</evidence>
<dbReference type="RefSeq" id="WP_328987378.1">
    <property type="nucleotide sequence ID" value="NZ_CP121472.1"/>
</dbReference>
<feature type="compositionally biased region" description="Pro residues" evidence="10">
    <location>
        <begin position="756"/>
        <end position="765"/>
    </location>
</feature>
<dbReference type="PROSITE" id="PS50885">
    <property type="entry name" value="HAMP"/>
    <property type="match status" value="1"/>
</dbReference>
<feature type="region of interest" description="Disordered" evidence="10">
    <location>
        <begin position="717"/>
        <end position="765"/>
    </location>
</feature>
<dbReference type="PIRSF" id="PIRSF037532">
    <property type="entry name" value="STHK_NtrY"/>
    <property type="match status" value="1"/>
</dbReference>
<dbReference type="CDD" id="cd06225">
    <property type="entry name" value="HAMP"/>
    <property type="match status" value="1"/>
</dbReference>
<dbReference type="InterPro" id="IPR004358">
    <property type="entry name" value="Sig_transdc_His_kin-like_C"/>
</dbReference>
<name>A0ABZ0S795_9GAMM</name>
<evidence type="ECO:0000256" key="9">
    <source>
        <dbReference type="ARBA" id="ARBA00023012"/>
    </source>
</evidence>
<dbReference type="EC" id="2.7.13.3" evidence="3"/>
<dbReference type="PROSITE" id="PS50109">
    <property type="entry name" value="HIS_KIN"/>
    <property type="match status" value="1"/>
</dbReference>
<dbReference type="InterPro" id="IPR003661">
    <property type="entry name" value="HisK_dim/P_dom"/>
</dbReference>
<evidence type="ECO:0000256" key="5">
    <source>
        <dbReference type="ARBA" id="ARBA00022679"/>
    </source>
</evidence>
<protein>
    <recommendedName>
        <fullName evidence="3">histidine kinase</fullName>
        <ecNumber evidence="3">2.7.13.3</ecNumber>
    </recommendedName>
</protein>
<dbReference type="GO" id="GO:0004673">
    <property type="term" value="F:protein histidine kinase activity"/>
    <property type="evidence" value="ECO:0007669"/>
    <property type="project" value="UniProtKB-EC"/>
</dbReference>
<evidence type="ECO:0000256" key="11">
    <source>
        <dbReference type="SAM" id="Phobius"/>
    </source>
</evidence>
<dbReference type="InterPro" id="IPR003594">
    <property type="entry name" value="HATPase_dom"/>
</dbReference>
<feature type="domain" description="HAMP" evidence="13">
    <location>
        <begin position="306"/>
        <end position="359"/>
    </location>
</feature>
<dbReference type="Gene3D" id="3.30.565.10">
    <property type="entry name" value="Histidine kinase-like ATPase, C-terminal domain"/>
    <property type="match status" value="1"/>
</dbReference>
<reference evidence="14 15" key="1">
    <citation type="journal article" date="2023" name="Microorganisms">
        <title>Thiorhodovibrio frisius and Trv. litoralis spp. nov., Two Novel Members from a Clade of Fastidious Purple Sulfur Bacteria That Exhibit Unique Red-Shifted Light-Harvesting Capabilities.</title>
        <authorList>
            <person name="Methner A."/>
            <person name="Kuzyk S.B."/>
            <person name="Petersen J."/>
            <person name="Bauer S."/>
            <person name="Brinkmann H."/>
            <person name="Sichau K."/>
            <person name="Wanner G."/>
            <person name="Wolf J."/>
            <person name="Neumann-Schaal M."/>
            <person name="Henke P."/>
            <person name="Tank M."/>
            <person name="Sproer C."/>
            <person name="Bunk B."/>
            <person name="Overmann J."/>
        </authorList>
    </citation>
    <scope>NUCLEOTIDE SEQUENCE [LARGE SCALE GENOMIC DNA]</scope>
    <source>
        <strain evidence="14 15">DSM 6702</strain>
    </source>
</reference>
<dbReference type="SUPFAM" id="SSF158472">
    <property type="entry name" value="HAMP domain-like"/>
    <property type="match status" value="1"/>
</dbReference>
<keyword evidence="6" id="KW-0547">Nucleotide-binding</keyword>
<keyword evidence="11" id="KW-0472">Membrane</keyword>
<evidence type="ECO:0000256" key="2">
    <source>
        <dbReference type="ARBA" id="ARBA00004370"/>
    </source>
</evidence>
<dbReference type="SUPFAM" id="SSF55874">
    <property type="entry name" value="ATPase domain of HSP90 chaperone/DNA topoisomerase II/histidine kinase"/>
    <property type="match status" value="1"/>
</dbReference>